<dbReference type="AlphaFoldDB" id="A0A975T2S2"/>
<dbReference type="PANTHER" id="PTHR48107">
    <property type="entry name" value="NADPH-DEPENDENT ALDEHYDE REDUCTASE-LIKE PROTEIN, CHLOROPLASTIC-RELATED"/>
    <property type="match status" value="1"/>
</dbReference>
<protein>
    <submittedName>
        <fullName evidence="3">SDR family oxidoreductase</fullName>
    </submittedName>
</protein>
<evidence type="ECO:0000256" key="1">
    <source>
        <dbReference type="ARBA" id="ARBA00006484"/>
    </source>
</evidence>
<dbReference type="KEGG" id="nps:KRR39_05070"/>
<dbReference type="PANTHER" id="PTHR48107:SF7">
    <property type="entry name" value="RE15974P"/>
    <property type="match status" value="1"/>
</dbReference>
<dbReference type="PROSITE" id="PS00061">
    <property type="entry name" value="ADH_SHORT"/>
    <property type="match status" value="1"/>
</dbReference>
<evidence type="ECO:0000313" key="3">
    <source>
        <dbReference type="EMBL" id="QWZ10441.1"/>
    </source>
</evidence>
<dbReference type="Pfam" id="PF13561">
    <property type="entry name" value="adh_short_C2"/>
    <property type="match status" value="1"/>
</dbReference>
<dbReference type="CDD" id="cd05233">
    <property type="entry name" value="SDR_c"/>
    <property type="match status" value="1"/>
</dbReference>
<dbReference type="GO" id="GO:0016614">
    <property type="term" value="F:oxidoreductase activity, acting on CH-OH group of donors"/>
    <property type="evidence" value="ECO:0007669"/>
    <property type="project" value="UniProtKB-ARBA"/>
</dbReference>
<sequence length="246" mass="26005">MVTGVGRTVGLGAAIALRLAEDGWDVATTHWTPYDDRMPWGRHEQDPQTVAAGLAERGARTVAVPADLTDVRSPAAVLDAVTAALGPVTALVLSHAESVDSGLLDTTVESFDRHYQVNVRASWLLVKEYAERFPASAIGTGRIVALTSDHVVQNLPYGSSKGALDRLVVAAARELAHLRLTANVVNPGPVDTGWMTDELRARILAETPLGRGGTPRDTAALVSFLCSPDGGWVNGQVLYSDGGLHV</sequence>
<accession>A0A975T2S2</accession>
<name>A0A975T2S2_9ACTN</name>
<evidence type="ECO:0000313" key="4">
    <source>
        <dbReference type="Proteomes" id="UP000683575"/>
    </source>
</evidence>
<keyword evidence="4" id="KW-1185">Reference proteome</keyword>
<keyword evidence="2" id="KW-0560">Oxidoreductase</keyword>
<organism evidence="3 4">
    <name type="scientific">Nocardioides panacis</name>
    <dbReference type="NCBI Taxonomy" id="2849501"/>
    <lineage>
        <taxon>Bacteria</taxon>
        <taxon>Bacillati</taxon>
        <taxon>Actinomycetota</taxon>
        <taxon>Actinomycetes</taxon>
        <taxon>Propionibacteriales</taxon>
        <taxon>Nocardioidaceae</taxon>
        <taxon>Nocardioides</taxon>
    </lineage>
</organism>
<evidence type="ECO:0000256" key="2">
    <source>
        <dbReference type="ARBA" id="ARBA00023002"/>
    </source>
</evidence>
<gene>
    <name evidence="3" type="ORF">KRR39_05070</name>
</gene>
<comment type="similarity">
    <text evidence="1">Belongs to the short-chain dehydrogenases/reductases (SDR) family.</text>
</comment>
<dbReference type="Proteomes" id="UP000683575">
    <property type="component" value="Chromosome"/>
</dbReference>
<proteinExistence type="inferred from homology"/>
<dbReference type="InterPro" id="IPR002347">
    <property type="entry name" value="SDR_fam"/>
</dbReference>
<dbReference type="InterPro" id="IPR020904">
    <property type="entry name" value="Sc_DH/Rdtase_CS"/>
</dbReference>
<reference evidence="3" key="1">
    <citation type="submission" date="2021-06" db="EMBL/GenBank/DDBJ databases">
        <title>Complete genome sequence of Nocardioides sp. G188.</title>
        <authorList>
            <person name="Im W.-T."/>
        </authorList>
    </citation>
    <scope>NUCLEOTIDE SEQUENCE</scope>
    <source>
        <strain evidence="3">G188</strain>
    </source>
</reference>
<dbReference type="EMBL" id="CP077062">
    <property type="protein sequence ID" value="QWZ10441.1"/>
    <property type="molecule type" value="Genomic_DNA"/>
</dbReference>